<reference evidence="8 9" key="1">
    <citation type="journal article" date="2023" name="BMC Biol.">
        <title>The compact genome of the sponge Oopsacas minuta (Hexactinellida) is lacking key metazoan core genes.</title>
        <authorList>
            <person name="Santini S."/>
            <person name="Schenkelaars Q."/>
            <person name="Jourda C."/>
            <person name="Duchesne M."/>
            <person name="Belahbib H."/>
            <person name="Rocher C."/>
            <person name="Selva M."/>
            <person name="Riesgo A."/>
            <person name="Vervoort M."/>
            <person name="Leys S.P."/>
            <person name="Kodjabachian L."/>
            <person name="Le Bivic A."/>
            <person name="Borchiellini C."/>
            <person name="Claverie J.M."/>
            <person name="Renard E."/>
        </authorList>
    </citation>
    <scope>NUCLEOTIDE SEQUENCE [LARGE SCALE GENOMIC DNA]</scope>
    <source>
        <strain evidence="8">SPO-2</strain>
    </source>
</reference>
<dbReference type="InterPro" id="IPR001322">
    <property type="entry name" value="Lamin_tail_dom"/>
</dbReference>
<dbReference type="EMBL" id="JAKMXF010000210">
    <property type="protein sequence ID" value="KAI6655242.1"/>
    <property type="molecule type" value="Genomic_DNA"/>
</dbReference>
<dbReference type="PROSITE" id="PS00226">
    <property type="entry name" value="IF_ROD_1"/>
    <property type="match status" value="1"/>
</dbReference>
<dbReference type="Gene3D" id="1.20.5.170">
    <property type="match status" value="1"/>
</dbReference>
<dbReference type="InterPro" id="IPR039008">
    <property type="entry name" value="IF_rod_dom"/>
</dbReference>
<dbReference type="GO" id="GO:0006998">
    <property type="term" value="P:nuclear envelope organization"/>
    <property type="evidence" value="ECO:0007669"/>
    <property type="project" value="TreeGrafter"/>
</dbReference>
<keyword evidence="4" id="KW-0539">Nucleus</keyword>
<keyword evidence="9" id="KW-1185">Reference proteome</keyword>
<dbReference type="GO" id="GO:0031507">
    <property type="term" value="P:heterochromatin formation"/>
    <property type="evidence" value="ECO:0007669"/>
    <property type="project" value="TreeGrafter"/>
</dbReference>
<dbReference type="SUPFAM" id="SSF74853">
    <property type="entry name" value="Lamin A/C globular tail domain"/>
    <property type="match status" value="1"/>
</dbReference>
<dbReference type="Pfam" id="PF00038">
    <property type="entry name" value="Filament"/>
    <property type="match status" value="1"/>
</dbReference>
<accession>A0AAV7K247</accession>
<dbReference type="PROSITE" id="PS51841">
    <property type="entry name" value="LTD"/>
    <property type="match status" value="1"/>
</dbReference>
<keyword evidence="3 6" id="KW-0175">Coiled coil</keyword>
<evidence type="ECO:0000259" key="7">
    <source>
        <dbReference type="PROSITE" id="PS51841"/>
    </source>
</evidence>
<comment type="subcellular location">
    <subcellularLocation>
        <location evidence="1">Nucleus</location>
    </subcellularLocation>
</comment>
<evidence type="ECO:0000313" key="9">
    <source>
        <dbReference type="Proteomes" id="UP001165289"/>
    </source>
</evidence>
<name>A0AAV7K247_9METZ</name>
<dbReference type="GO" id="GO:0051664">
    <property type="term" value="P:nuclear pore localization"/>
    <property type="evidence" value="ECO:0007669"/>
    <property type="project" value="TreeGrafter"/>
</dbReference>
<evidence type="ECO:0000256" key="2">
    <source>
        <dbReference type="ARBA" id="ARBA00022754"/>
    </source>
</evidence>
<dbReference type="PANTHER" id="PTHR45721">
    <property type="entry name" value="LAMIN DM0-RELATED"/>
    <property type="match status" value="1"/>
</dbReference>
<dbReference type="GO" id="GO:0005652">
    <property type="term" value="C:nuclear lamina"/>
    <property type="evidence" value="ECO:0007669"/>
    <property type="project" value="TreeGrafter"/>
</dbReference>
<dbReference type="InterPro" id="IPR036415">
    <property type="entry name" value="Lamin_tail_dom_sf"/>
</dbReference>
<gene>
    <name evidence="8" type="ORF">LOD99_2530</name>
</gene>
<feature type="coiled-coil region" evidence="6">
    <location>
        <begin position="84"/>
        <end position="181"/>
    </location>
</feature>
<evidence type="ECO:0000313" key="8">
    <source>
        <dbReference type="EMBL" id="KAI6655242.1"/>
    </source>
</evidence>
<proteinExistence type="inferred from homology"/>
<comment type="similarity">
    <text evidence="5">Belongs to the intermediate filament family.</text>
</comment>
<evidence type="ECO:0000256" key="1">
    <source>
        <dbReference type="ARBA" id="ARBA00004123"/>
    </source>
</evidence>
<dbReference type="InterPro" id="IPR018039">
    <property type="entry name" value="IF_conserved"/>
</dbReference>
<evidence type="ECO:0000256" key="3">
    <source>
        <dbReference type="ARBA" id="ARBA00023054"/>
    </source>
</evidence>
<dbReference type="GO" id="GO:0005200">
    <property type="term" value="F:structural constituent of cytoskeleton"/>
    <property type="evidence" value="ECO:0007669"/>
    <property type="project" value="TreeGrafter"/>
</dbReference>
<dbReference type="GO" id="GO:0005882">
    <property type="term" value="C:intermediate filament"/>
    <property type="evidence" value="ECO:0007669"/>
    <property type="project" value="UniProtKB-KW"/>
</dbReference>
<dbReference type="Gene3D" id="2.60.40.1260">
    <property type="entry name" value="Lamin Tail domain"/>
    <property type="match status" value="1"/>
</dbReference>
<dbReference type="AlphaFoldDB" id="A0AAV7K247"/>
<organism evidence="8 9">
    <name type="scientific">Oopsacas minuta</name>
    <dbReference type="NCBI Taxonomy" id="111878"/>
    <lineage>
        <taxon>Eukaryota</taxon>
        <taxon>Metazoa</taxon>
        <taxon>Porifera</taxon>
        <taxon>Hexactinellida</taxon>
        <taxon>Hexasterophora</taxon>
        <taxon>Lyssacinosida</taxon>
        <taxon>Leucopsacidae</taxon>
        <taxon>Oopsacas</taxon>
    </lineage>
</organism>
<dbReference type="PANTHER" id="PTHR45721:SF11">
    <property type="entry name" value="LAMIN DM0-RELATED"/>
    <property type="match status" value="1"/>
</dbReference>
<dbReference type="Proteomes" id="UP001165289">
    <property type="component" value="Unassembled WGS sequence"/>
</dbReference>
<evidence type="ECO:0000256" key="4">
    <source>
        <dbReference type="ARBA" id="ARBA00023242"/>
    </source>
</evidence>
<dbReference type="SUPFAM" id="SSF64593">
    <property type="entry name" value="Intermediate filament protein, coiled coil region"/>
    <property type="match status" value="1"/>
</dbReference>
<dbReference type="GO" id="GO:0090435">
    <property type="term" value="P:protein localization to nuclear envelope"/>
    <property type="evidence" value="ECO:0007669"/>
    <property type="project" value="TreeGrafter"/>
</dbReference>
<comment type="caution">
    <text evidence="8">The sequence shown here is derived from an EMBL/GenBank/DDBJ whole genome shotgun (WGS) entry which is preliminary data.</text>
</comment>
<dbReference type="Pfam" id="PF00932">
    <property type="entry name" value="LTD"/>
    <property type="match status" value="1"/>
</dbReference>
<dbReference type="GO" id="GO:0007097">
    <property type="term" value="P:nuclear migration"/>
    <property type="evidence" value="ECO:0007669"/>
    <property type="project" value="TreeGrafter"/>
</dbReference>
<feature type="coiled-coil region" evidence="6">
    <location>
        <begin position="215"/>
        <end position="250"/>
    </location>
</feature>
<sequence>MSKMDSQVLGPQMEQDKISIQCENHRFAQYLEITRRIRDSNMTLEKEIGIYQTTTGMQIKEIQDQYTHEIELADREQKVNIQEREQLHSQIKEQEKELEMLLQMEVALLEEGEVSKERLKRNNVTLVVGEKERDDTQERVQDLDQFIRQLQIELDTITKSLETEERETQNAYDELSEFLNNSVDSPEYYARLLEEKRREKDGLKSAYELRRMQTIDEVEERIADILEEIRKETEERAESYRKQIEEEYQIQFHKIRSSIESREECVSTLEEEVRLAWEGLTETNKRFKSLILDHMELEKRVSSDENSFEDRRRSFLNETRVHSEEIRNIKDNLGGNLEKIQELLGLKILISHEVDTYHTLLEEEEIRLNLNMDKPRRVFTRKRTSEEVKQQTKVHKIDPIFKSPSNEPERIEMTSQTTDTIVDNPDGFLHISNVDSDGRYILIKNNSDVTENLGSYKIKHSSIEESQIFKFKSYSKLQPGRTVRIWSNCLNARNSPPTDIIWRSQYKWITGRVTKTLLLNPKGEKVAVFTQRTRYVPQQPTAQTLQSQEQTDIVPDPVVVQDPPEQLREACSIM</sequence>
<evidence type="ECO:0000256" key="5">
    <source>
        <dbReference type="RuleBase" id="RU000685"/>
    </source>
</evidence>
<evidence type="ECO:0000256" key="6">
    <source>
        <dbReference type="SAM" id="Coils"/>
    </source>
</evidence>
<keyword evidence="2 5" id="KW-0403">Intermediate filament</keyword>
<protein>
    <submittedName>
        <fullName evidence="8">Lamin B1</fullName>
    </submittedName>
</protein>
<feature type="domain" description="LTD" evidence="7">
    <location>
        <begin position="415"/>
        <end position="533"/>
    </location>
</feature>